<dbReference type="Proteomes" id="UP000724874">
    <property type="component" value="Unassembled WGS sequence"/>
</dbReference>
<keyword evidence="2" id="KW-1185">Reference proteome</keyword>
<evidence type="ECO:0008006" key="3">
    <source>
        <dbReference type="Google" id="ProtNLM"/>
    </source>
</evidence>
<dbReference type="AlphaFoldDB" id="A0A9P5TJS3"/>
<name>A0A9P5TJS3_GYMJU</name>
<evidence type="ECO:0000313" key="1">
    <source>
        <dbReference type="EMBL" id="KAF8884724.1"/>
    </source>
</evidence>
<reference evidence="1" key="1">
    <citation type="submission" date="2020-11" db="EMBL/GenBank/DDBJ databases">
        <authorList>
            <consortium name="DOE Joint Genome Institute"/>
            <person name="Ahrendt S."/>
            <person name="Riley R."/>
            <person name="Andreopoulos W."/>
            <person name="LaButti K."/>
            <person name="Pangilinan J."/>
            <person name="Ruiz-duenas F.J."/>
            <person name="Barrasa J.M."/>
            <person name="Sanchez-Garcia M."/>
            <person name="Camarero S."/>
            <person name="Miyauchi S."/>
            <person name="Serrano A."/>
            <person name="Linde D."/>
            <person name="Babiker R."/>
            <person name="Drula E."/>
            <person name="Ayuso-Fernandez I."/>
            <person name="Pacheco R."/>
            <person name="Padilla G."/>
            <person name="Ferreira P."/>
            <person name="Barriuso J."/>
            <person name="Kellner H."/>
            <person name="Castanera R."/>
            <person name="Alfaro M."/>
            <person name="Ramirez L."/>
            <person name="Pisabarro A.G."/>
            <person name="Kuo A."/>
            <person name="Tritt A."/>
            <person name="Lipzen A."/>
            <person name="He G."/>
            <person name="Yan M."/>
            <person name="Ng V."/>
            <person name="Cullen D."/>
            <person name="Martin F."/>
            <person name="Rosso M.-N."/>
            <person name="Henrissat B."/>
            <person name="Hibbett D."/>
            <person name="Martinez A.T."/>
            <person name="Grigoriev I.V."/>
        </authorList>
    </citation>
    <scope>NUCLEOTIDE SEQUENCE</scope>
    <source>
        <strain evidence="1">AH 44721</strain>
    </source>
</reference>
<accession>A0A9P5TJS3</accession>
<dbReference type="EMBL" id="JADNYJ010000106">
    <property type="protein sequence ID" value="KAF8884724.1"/>
    <property type="molecule type" value="Genomic_DNA"/>
</dbReference>
<comment type="caution">
    <text evidence="1">The sequence shown here is derived from an EMBL/GenBank/DDBJ whole genome shotgun (WGS) entry which is preliminary data.</text>
</comment>
<organism evidence="1 2">
    <name type="scientific">Gymnopilus junonius</name>
    <name type="common">Spectacular rustgill mushroom</name>
    <name type="synonym">Gymnopilus spectabilis subsp. junonius</name>
    <dbReference type="NCBI Taxonomy" id="109634"/>
    <lineage>
        <taxon>Eukaryota</taxon>
        <taxon>Fungi</taxon>
        <taxon>Dikarya</taxon>
        <taxon>Basidiomycota</taxon>
        <taxon>Agaricomycotina</taxon>
        <taxon>Agaricomycetes</taxon>
        <taxon>Agaricomycetidae</taxon>
        <taxon>Agaricales</taxon>
        <taxon>Agaricineae</taxon>
        <taxon>Hymenogastraceae</taxon>
        <taxon>Gymnopilus</taxon>
    </lineage>
</organism>
<gene>
    <name evidence="1" type="ORF">CPB84DRAFT_150844</name>
</gene>
<proteinExistence type="predicted"/>
<dbReference type="OrthoDB" id="3054131at2759"/>
<sequence>MVTSESEDRRTSVAQTLPFDILGEIFLHIAALQFHDPGPISVVGKAKPLYDESLHLLNATEPPLLLCHVCQTWKNAALNISQLWDGVYLPITYFQSSNLLRKGPGSEENPEISHTMDVLDAQSIQFVEWWENNVNIGLSESPTSSLLRRPSFCFRRKEAEISDLSSAYPGPSLAQFFVTPFFRSARRIELDVLDQRVIRALYYNPSDSKSDQGLLSSSPLHFENLLELRVQKFIYRSDYGQPGCTFPPSPSLLKLHVSLLHYNAFLGDDISSPFFPFAQLTHISLSNPIVHAAWKLLLITCTHLTSRIKY</sequence>
<protein>
    <recommendedName>
        <fullName evidence="3">F-box domain-containing protein</fullName>
    </recommendedName>
</protein>
<evidence type="ECO:0000313" key="2">
    <source>
        <dbReference type="Proteomes" id="UP000724874"/>
    </source>
</evidence>